<evidence type="ECO:0000313" key="2">
    <source>
        <dbReference type="Proteomes" id="UP000029665"/>
    </source>
</evidence>
<protein>
    <submittedName>
        <fullName evidence="1">Uncharacterized protein</fullName>
    </submittedName>
</protein>
<organism evidence="1 2">
    <name type="scientific">Pycnoporus cinnabarinus</name>
    <name type="common">Cinnabar-red polypore</name>
    <name type="synonym">Trametes cinnabarina</name>
    <dbReference type="NCBI Taxonomy" id="5643"/>
    <lineage>
        <taxon>Eukaryota</taxon>
        <taxon>Fungi</taxon>
        <taxon>Dikarya</taxon>
        <taxon>Basidiomycota</taxon>
        <taxon>Agaricomycotina</taxon>
        <taxon>Agaricomycetes</taxon>
        <taxon>Polyporales</taxon>
        <taxon>Polyporaceae</taxon>
        <taxon>Trametes</taxon>
    </lineage>
</organism>
<dbReference type="AlphaFoldDB" id="A0A060S2A8"/>
<dbReference type="OrthoDB" id="2749534at2759"/>
<proteinExistence type="predicted"/>
<dbReference type="EMBL" id="CCBP010000013">
    <property type="protein sequence ID" value="CDO68420.1"/>
    <property type="molecule type" value="Genomic_DNA"/>
</dbReference>
<dbReference type="Proteomes" id="UP000029665">
    <property type="component" value="Unassembled WGS sequence"/>
</dbReference>
<keyword evidence="2" id="KW-1185">Reference proteome</keyword>
<sequence>MTISKTITITGVRGKLGAPVHLTLAFIPSSADFDKVVPIAWKVLTLNEGDSISYDWTDLIGGCRAVIDDDTSKVSPREYAAIPIRKSSDLTKDTSKRPPVYEFSNPPSSIAVPKARVMNRTNGPVHIGAGFITDEGQQTEEAFNPVFVCPQVPDVSPAYVDYDAHLYIWASLDFTESEMLTDSVLSTASLWDGDLAKITGKQISIKVSRISNVVVVDGPKVSKSAPAQGFVTTADAAPQSGSSAAVTYKANLAFATPNLLSVGVNAIVEGLLPKGYSFFKAITKGYDTDAELEVVLPQNISCNQAELDLIDAIEANKNTFGKAYIKGHSGAVLLATNNGLQTWTDINPASQHWFSVNPDDHGDGAIERVAKKGAPAEVANGVGKSDADEEA</sequence>
<name>A0A060S2A8_PYCCI</name>
<comment type="caution">
    <text evidence="1">The sequence shown here is derived from an EMBL/GenBank/DDBJ whole genome shotgun (WGS) entry which is preliminary data.</text>
</comment>
<dbReference type="OMA" id="SWISAKW"/>
<dbReference type="HOGENOM" id="CLU_712030_0_0_1"/>
<reference evidence="1" key="1">
    <citation type="submission" date="2014-01" db="EMBL/GenBank/DDBJ databases">
        <title>The genome of the white-rot fungus Pycnoporus cinnabarinus: a basidiomycete model with a versatile arsenal for lignocellulosic biomass breakdown.</title>
        <authorList>
            <person name="Levasseur A."/>
            <person name="Lomascolo A."/>
            <person name="Ruiz-Duenas F.J."/>
            <person name="Uzan E."/>
            <person name="Piumi F."/>
            <person name="Kues U."/>
            <person name="Ram A.F.J."/>
            <person name="Murat C."/>
            <person name="Haon M."/>
            <person name="Benoit I."/>
            <person name="Arfi Y."/>
            <person name="Chevret D."/>
            <person name="Drula E."/>
            <person name="Kwon M.J."/>
            <person name="Gouret P."/>
            <person name="Lesage-Meessen L."/>
            <person name="Lombard V."/>
            <person name="Mariette J."/>
            <person name="Noirot C."/>
            <person name="Park J."/>
            <person name="Patyshakuliyeva A."/>
            <person name="Wieneger R.A.B."/>
            <person name="Wosten H.A.B."/>
            <person name="Martin F."/>
            <person name="Coutinho P.M."/>
            <person name="de Vries R."/>
            <person name="Martinez A.T."/>
            <person name="Klopp C."/>
            <person name="Pontarotti P."/>
            <person name="Henrissat B."/>
            <person name="Record E."/>
        </authorList>
    </citation>
    <scope>NUCLEOTIDE SEQUENCE [LARGE SCALE GENOMIC DNA]</scope>
    <source>
        <strain evidence="1">BRFM137</strain>
    </source>
</reference>
<evidence type="ECO:0000313" key="1">
    <source>
        <dbReference type="EMBL" id="CDO68420.1"/>
    </source>
</evidence>
<gene>
    <name evidence="1" type="ORF">BN946_scf184837.g3</name>
</gene>
<accession>A0A060S2A8</accession>